<accession>A0A3G4RJB6</accession>
<proteinExistence type="predicted"/>
<keyword evidence="2" id="KW-0614">Plasmid</keyword>
<geneLocation type="plasmid" evidence="2">
    <name>pHNBF16</name>
</geneLocation>
<feature type="transmembrane region" description="Helical" evidence="1">
    <location>
        <begin position="32"/>
        <end position="50"/>
    </location>
</feature>
<dbReference type="AlphaFoldDB" id="A0A3G4RJB6"/>
<evidence type="ECO:0000256" key="1">
    <source>
        <dbReference type="SAM" id="Phobius"/>
    </source>
</evidence>
<keyword evidence="1" id="KW-0472">Membrane</keyword>
<keyword evidence="1" id="KW-1133">Transmembrane helix</keyword>
<reference evidence="2" key="1">
    <citation type="submission" date="2018-10" db="EMBL/GenBank/DDBJ databases">
        <title>Complete sequence of plasmid pHNBF16.</title>
        <authorList>
            <person name="Liu J.H."/>
            <person name="Huang X."/>
            <person name="Luo J."/>
        </authorList>
    </citation>
    <scope>NUCLEOTIDE SEQUENCE</scope>
    <source>
        <strain evidence="2">6BF16CTX</strain>
        <plasmid evidence="2">pHNBF16</plasmid>
    </source>
</reference>
<keyword evidence="1" id="KW-0812">Transmembrane</keyword>
<protein>
    <submittedName>
        <fullName evidence="2">Uncharacterized protein</fullName>
    </submittedName>
</protein>
<sequence length="104" mass="11898">MPTECGLFSFFSPFGKTPSLPNCALPPPRSDFLMNFFLTQILLSGCFYTLQVRARCRCRTLASCCRRRDRKRIHSVNLNGERLSTKTVDNATYSACISCRCYHM</sequence>
<evidence type="ECO:0000313" key="2">
    <source>
        <dbReference type="EMBL" id="AYU65757.1"/>
    </source>
</evidence>
<organism evidence="2">
    <name type="scientific">Klebsiella pneumoniae</name>
    <dbReference type="NCBI Taxonomy" id="573"/>
    <lineage>
        <taxon>Bacteria</taxon>
        <taxon>Pseudomonadati</taxon>
        <taxon>Pseudomonadota</taxon>
        <taxon>Gammaproteobacteria</taxon>
        <taxon>Enterobacterales</taxon>
        <taxon>Enterobacteriaceae</taxon>
        <taxon>Klebsiella/Raoultella group</taxon>
        <taxon>Klebsiella</taxon>
        <taxon>Klebsiella pneumoniae complex</taxon>
    </lineage>
</organism>
<name>A0A3G4RJB6_KLEPN</name>
<dbReference type="EMBL" id="MK079571">
    <property type="protein sequence ID" value="AYU65757.1"/>
    <property type="molecule type" value="Genomic_DNA"/>
</dbReference>